<accession>A0A7W7I3W2</accession>
<gene>
    <name evidence="8" type="ORF">BJ971_006541</name>
</gene>
<reference evidence="8 9" key="1">
    <citation type="submission" date="2020-08" db="EMBL/GenBank/DDBJ databases">
        <title>Sequencing the genomes of 1000 actinobacteria strains.</title>
        <authorList>
            <person name="Klenk H.-P."/>
        </authorList>
    </citation>
    <scope>NUCLEOTIDE SEQUENCE [LARGE SCALE GENOMIC DNA]</scope>
    <source>
        <strain evidence="8 9">DSM 43149</strain>
    </source>
</reference>
<protein>
    <submittedName>
        <fullName evidence="8">Putative integral membrane protein</fullName>
    </submittedName>
</protein>
<dbReference type="EMBL" id="JACHNH010000001">
    <property type="protein sequence ID" value="MBB4765985.1"/>
    <property type="molecule type" value="Genomic_DNA"/>
</dbReference>
<feature type="compositionally biased region" description="Pro residues" evidence="5">
    <location>
        <begin position="16"/>
        <end position="25"/>
    </location>
</feature>
<keyword evidence="1" id="KW-1003">Cell membrane</keyword>
<feature type="transmembrane region" description="Helical" evidence="6">
    <location>
        <begin position="98"/>
        <end position="121"/>
    </location>
</feature>
<evidence type="ECO:0000256" key="6">
    <source>
        <dbReference type="SAM" id="Phobius"/>
    </source>
</evidence>
<dbReference type="RefSeq" id="WP_184996969.1">
    <property type="nucleotide sequence ID" value="NZ_BOMK01000063.1"/>
</dbReference>
<dbReference type="GO" id="GO:0005886">
    <property type="term" value="C:plasma membrane"/>
    <property type="evidence" value="ECO:0007669"/>
    <property type="project" value="InterPro"/>
</dbReference>
<dbReference type="AlphaFoldDB" id="A0A7W7I3W2"/>
<evidence type="ECO:0000313" key="9">
    <source>
        <dbReference type="Proteomes" id="UP000578112"/>
    </source>
</evidence>
<keyword evidence="9" id="KW-1185">Reference proteome</keyword>
<dbReference type="InterPro" id="IPR010445">
    <property type="entry name" value="LapA_dom"/>
</dbReference>
<evidence type="ECO:0000256" key="1">
    <source>
        <dbReference type="ARBA" id="ARBA00022475"/>
    </source>
</evidence>
<sequence length="130" mass="13626">MAYPPEDRPAAAPDAGAPPPPPPLPAELAGTLAGLEGAGEAPPPRRPDSSVPRTRTSAVWFGVWAGAIALILLIIFVAQNTGNVRLSFLWLDGQISLALAMLIAGVCGAFVAMAVASVRIIQLRRLVRRR</sequence>
<dbReference type="Pfam" id="PF06305">
    <property type="entry name" value="LapA_dom"/>
    <property type="match status" value="1"/>
</dbReference>
<evidence type="ECO:0000256" key="2">
    <source>
        <dbReference type="ARBA" id="ARBA00022692"/>
    </source>
</evidence>
<evidence type="ECO:0000256" key="4">
    <source>
        <dbReference type="ARBA" id="ARBA00023136"/>
    </source>
</evidence>
<keyword evidence="4 6" id="KW-0472">Membrane</keyword>
<evidence type="ECO:0000256" key="3">
    <source>
        <dbReference type="ARBA" id="ARBA00022989"/>
    </source>
</evidence>
<keyword evidence="2 6" id="KW-0812">Transmembrane</keyword>
<evidence type="ECO:0000313" key="8">
    <source>
        <dbReference type="EMBL" id="MBB4765985.1"/>
    </source>
</evidence>
<keyword evidence="3 6" id="KW-1133">Transmembrane helix</keyword>
<organism evidence="8 9">
    <name type="scientific">Actinoplanes digitatis</name>
    <dbReference type="NCBI Taxonomy" id="1868"/>
    <lineage>
        <taxon>Bacteria</taxon>
        <taxon>Bacillati</taxon>
        <taxon>Actinomycetota</taxon>
        <taxon>Actinomycetes</taxon>
        <taxon>Micromonosporales</taxon>
        <taxon>Micromonosporaceae</taxon>
        <taxon>Actinoplanes</taxon>
    </lineage>
</organism>
<name>A0A7W7I3W2_9ACTN</name>
<feature type="transmembrane region" description="Helical" evidence="6">
    <location>
        <begin position="58"/>
        <end position="78"/>
    </location>
</feature>
<evidence type="ECO:0000259" key="7">
    <source>
        <dbReference type="Pfam" id="PF06305"/>
    </source>
</evidence>
<dbReference type="Proteomes" id="UP000578112">
    <property type="component" value="Unassembled WGS sequence"/>
</dbReference>
<comment type="caution">
    <text evidence="8">The sequence shown here is derived from an EMBL/GenBank/DDBJ whole genome shotgun (WGS) entry which is preliminary data.</text>
</comment>
<evidence type="ECO:0000256" key="5">
    <source>
        <dbReference type="SAM" id="MobiDB-lite"/>
    </source>
</evidence>
<feature type="region of interest" description="Disordered" evidence="5">
    <location>
        <begin position="1"/>
        <end position="29"/>
    </location>
</feature>
<feature type="domain" description="Lipopolysaccharide assembly protein A" evidence="7">
    <location>
        <begin position="79"/>
        <end position="129"/>
    </location>
</feature>
<proteinExistence type="predicted"/>